<dbReference type="InterPro" id="IPR037682">
    <property type="entry name" value="TonB_C"/>
</dbReference>
<evidence type="ECO:0000256" key="1">
    <source>
        <dbReference type="ARBA" id="ARBA00004167"/>
    </source>
</evidence>
<reference evidence="7" key="1">
    <citation type="submission" date="2020-03" db="EMBL/GenBank/DDBJ databases">
        <title>Solimonas marina sp. nov., isolated from deep seawater of the Pacific Ocean.</title>
        <authorList>
            <person name="Liu X."/>
            <person name="Lai Q."/>
            <person name="Sun F."/>
            <person name="Gai Y."/>
            <person name="Li G."/>
            <person name="Shao Z."/>
        </authorList>
    </citation>
    <scope>NUCLEOTIDE SEQUENCE</scope>
    <source>
        <strain evidence="7">C16B3</strain>
    </source>
</reference>
<dbReference type="Proteomes" id="UP000653472">
    <property type="component" value="Unassembled WGS sequence"/>
</dbReference>
<protein>
    <submittedName>
        <fullName evidence="7">TonB family protein</fullName>
    </submittedName>
</protein>
<proteinExistence type="predicted"/>
<keyword evidence="4" id="KW-0472">Membrane</keyword>
<accession>A0A970B630</accession>
<sequence length="191" mass="20640">MNDVRLLAAERQRSRAPAPPPASVTHPKLAPQPPPRAPALPPLLLAAVAPRSMAAARRTPSPAVTTTMATSALSSSASTAPEVAAAPPPNADTEQAPPIEYLRRLARIISTEQQCPQSTRLRRRMVVVRLHLNRNGHVISAYVTRSSGSRALDAEAVDVMFRIARFPPFPYDYQPRTGVFDIDQPVTCGLL</sequence>
<dbReference type="Pfam" id="PF03544">
    <property type="entry name" value="TonB_C"/>
    <property type="match status" value="1"/>
</dbReference>
<feature type="compositionally biased region" description="Low complexity" evidence="5">
    <location>
        <begin position="52"/>
        <end position="85"/>
    </location>
</feature>
<dbReference type="SUPFAM" id="SSF74653">
    <property type="entry name" value="TolA/TonB C-terminal domain"/>
    <property type="match status" value="1"/>
</dbReference>
<evidence type="ECO:0000313" key="7">
    <source>
        <dbReference type="EMBL" id="NKF24022.1"/>
    </source>
</evidence>
<evidence type="ECO:0000256" key="5">
    <source>
        <dbReference type="SAM" id="MobiDB-lite"/>
    </source>
</evidence>
<dbReference type="GO" id="GO:0016020">
    <property type="term" value="C:membrane"/>
    <property type="evidence" value="ECO:0007669"/>
    <property type="project" value="UniProtKB-SubCell"/>
</dbReference>
<feature type="region of interest" description="Disordered" evidence="5">
    <location>
        <begin position="52"/>
        <end position="95"/>
    </location>
</feature>
<evidence type="ECO:0000256" key="3">
    <source>
        <dbReference type="ARBA" id="ARBA00022989"/>
    </source>
</evidence>
<evidence type="ECO:0000313" key="8">
    <source>
        <dbReference type="Proteomes" id="UP000653472"/>
    </source>
</evidence>
<keyword evidence="8" id="KW-1185">Reference proteome</keyword>
<keyword evidence="2" id="KW-0812">Transmembrane</keyword>
<keyword evidence="3" id="KW-1133">Transmembrane helix</keyword>
<feature type="domain" description="TonB C-terminal" evidence="6">
    <location>
        <begin position="126"/>
        <end position="178"/>
    </location>
</feature>
<comment type="caution">
    <text evidence="7">The sequence shown here is derived from an EMBL/GenBank/DDBJ whole genome shotgun (WGS) entry which is preliminary data.</text>
</comment>
<gene>
    <name evidence="7" type="ORF">G7Y82_17050</name>
</gene>
<dbReference type="InterPro" id="IPR006260">
    <property type="entry name" value="TonB/TolA_C"/>
</dbReference>
<evidence type="ECO:0000259" key="6">
    <source>
        <dbReference type="Pfam" id="PF03544"/>
    </source>
</evidence>
<dbReference type="AlphaFoldDB" id="A0A970B630"/>
<feature type="compositionally biased region" description="Pro residues" evidence="5">
    <location>
        <begin position="30"/>
        <end position="40"/>
    </location>
</feature>
<dbReference type="Gene3D" id="3.30.1150.10">
    <property type="match status" value="1"/>
</dbReference>
<evidence type="ECO:0000256" key="4">
    <source>
        <dbReference type="ARBA" id="ARBA00023136"/>
    </source>
</evidence>
<dbReference type="GO" id="GO:0055085">
    <property type="term" value="P:transmembrane transport"/>
    <property type="evidence" value="ECO:0007669"/>
    <property type="project" value="InterPro"/>
</dbReference>
<dbReference type="EMBL" id="JAAVXB010000011">
    <property type="protein sequence ID" value="NKF24022.1"/>
    <property type="molecule type" value="Genomic_DNA"/>
</dbReference>
<feature type="region of interest" description="Disordered" evidence="5">
    <location>
        <begin position="1"/>
        <end position="40"/>
    </location>
</feature>
<name>A0A970B630_9GAMM</name>
<dbReference type="NCBIfam" id="TIGR01352">
    <property type="entry name" value="tonB_Cterm"/>
    <property type="match status" value="1"/>
</dbReference>
<evidence type="ECO:0000256" key="2">
    <source>
        <dbReference type="ARBA" id="ARBA00022692"/>
    </source>
</evidence>
<comment type="subcellular location">
    <subcellularLocation>
        <location evidence="1">Membrane</location>
        <topology evidence="1">Single-pass membrane protein</topology>
    </subcellularLocation>
</comment>
<organism evidence="7 8">
    <name type="scientific">Solimonas marina</name>
    <dbReference type="NCBI Taxonomy" id="2714601"/>
    <lineage>
        <taxon>Bacteria</taxon>
        <taxon>Pseudomonadati</taxon>
        <taxon>Pseudomonadota</taxon>
        <taxon>Gammaproteobacteria</taxon>
        <taxon>Nevskiales</taxon>
        <taxon>Nevskiaceae</taxon>
        <taxon>Solimonas</taxon>
    </lineage>
</organism>